<keyword evidence="4" id="KW-1185">Reference proteome</keyword>
<dbReference type="Pfam" id="PF13400">
    <property type="entry name" value="Tad"/>
    <property type="match status" value="1"/>
</dbReference>
<gene>
    <name evidence="3" type="ORF">GCM10023329_34910</name>
</gene>
<keyword evidence="1" id="KW-0732">Signal</keyword>
<evidence type="ECO:0000256" key="1">
    <source>
        <dbReference type="SAM" id="SignalP"/>
    </source>
</evidence>
<dbReference type="NCBIfam" id="TIGR03816">
    <property type="entry name" value="tadE_like_DECH"/>
    <property type="match status" value="1"/>
</dbReference>
<feature type="signal peptide" evidence="1">
    <location>
        <begin position="1"/>
        <end position="17"/>
    </location>
</feature>
<proteinExistence type="predicted"/>
<dbReference type="Proteomes" id="UP001501147">
    <property type="component" value="Unassembled WGS sequence"/>
</dbReference>
<sequence length="120" mass="11837">MASLATVLCAVFAVALALGQAAVARHRAAAAADLAALAAADHALGGPLAACGRARAVARAHRAELARCAVSGELADVTAAVRLGPYTLRSRARAGPPEAWHGAHAAAPAPAFRAAGWTAS</sequence>
<evidence type="ECO:0000259" key="2">
    <source>
        <dbReference type="Pfam" id="PF13400"/>
    </source>
</evidence>
<evidence type="ECO:0000313" key="3">
    <source>
        <dbReference type="EMBL" id="GAA4782164.1"/>
    </source>
</evidence>
<accession>A0ABP9ALW0</accession>
<evidence type="ECO:0000313" key="4">
    <source>
        <dbReference type="Proteomes" id="UP001501147"/>
    </source>
</evidence>
<reference evidence="4" key="1">
    <citation type="journal article" date="2019" name="Int. J. Syst. Evol. Microbiol.">
        <title>The Global Catalogue of Microorganisms (GCM) 10K type strain sequencing project: providing services to taxonomists for standard genome sequencing and annotation.</title>
        <authorList>
            <consortium name="The Broad Institute Genomics Platform"/>
            <consortium name="The Broad Institute Genome Sequencing Center for Infectious Disease"/>
            <person name="Wu L."/>
            <person name="Ma J."/>
        </authorList>
    </citation>
    <scope>NUCLEOTIDE SEQUENCE [LARGE SCALE GENOMIC DNA]</scope>
    <source>
        <strain evidence="4">JCM 18324</strain>
    </source>
</reference>
<dbReference type="InterPro" id="IPR028087">
    <property type="entry name" value="Tad_N"/>
</dbReference>
<dbReference type="InterPro" id="IPR021202">
    <property type="entry name" value="Rv3654c-like"/>
</dbReference>
<comment type="caution">
    <text evidence="3">The sequence shown here is derived from an EMBL/GenBank/DDBJ whole genome shotgun (WGS) entry which is preliminary data.</text>
</comment>
<organism evidence="3 4">
    <name type="scientific">Streptomyces sanyensis</name>
    <dbReference type="NCBI Taxonomy" id="568869"/>
    <lineage>
        <taxon>Bacteria</taxon>
        <taxon>Bacillati</taxon>
        <taxon>Actinomycetota</taxon>
        <taxon>Actinomycetes</taxon>
        <taxon>Kitasatosporales</taxon>
        <taxon>Streptomycetaceae</taxon>
        <taxon>Streptomyces</taxon>
    </lineage>
</organism>
<name>A0ABP9ALW0_9ACTN</name>
<feature type="domain" description="Putative Flp pilus-assembly TadG-like N-terminal" evidence="2">
    <location>
        <begin position="4"/>
        <end position="41"/>
    </location>
</feature>
<protein>
    <recommendedName>
        <fullName evidence="2">Putative Flp pilus-assembly TadG-like N-terminal domain-containing protein</fullName>
    </recommendedName>
</protein>
<dbReference type="RefSeq" id="WP_425588688.1">
    <property type="nucleotide sequence ID" value="NZ_BAABJV010000008.1"/>
</dbReference>
<feature type="chain" id="PRO_5046106785" description="Putative Flp pilus-assembly TadG-like N-terminal domain-containing protein" evidence="1">
    <location>
        <begin position="18"/>
        <end position="120"/>
    </location>
</feature>
<dbReference type="EMBL" id="BAABJV010000008">
    <property type="protein sequence ID" value="GAA4782164.1"/>
    <property type="molecule type" value="Genomic_DNA"/>
</dbReference>